<name>A0A2N9G376_FAGSY</name>
<dbReference type="AlphaFoldDB" id="A0A2N9G376"/>
<organism evidence="1">
    <name type="scientific">Fagus sylvatica</name>
    <name type="common">Beechnut</name>
    <dbReference type="NCBI Taxonomy" id="28930"/>
    <lineage>
        <taxon>Eukaryota</taxon>
        <taxon>Viridiplantae</taxon>
        <taxon>Streptophyta</taxon>
        <taxon>Embryophyta</taxon>
        <taxon>Tracheophyta</taxon>
        <taxon>Spermatophyta</taxon>
        <taxon>Magnoliopsida</taxon>
        <taxon>eudicotyledons</taxon>
        <taxon>Gunneridae</taxon>
        <taxon>Pentapetalae</taxon>
        <taxon>rosids</taxon>
        <taxon>fabids</taxon>
        <taxon>Fagales</taxon>
        <taxon>Fagaceae</taxon>
        <taxon>Fagus</taxon>
    </lineage>
</organism>
<reference evidence="1" key="1">
    <citation type="submission" date="2018-02" db="EMBL/GenBank/DDBJ databases">
        <authorList>
            <person name="Cohen D.B."/>
            <person name="Kent A.D."/>
        </authorList>
    </citation>
    <scope>NUCLEOTIDE SEQUENCE</scope>
</reference>
<sequence>MRQNACVGRVAALVSAWEHVRTWLENQKLLATRECACKAGSGRFWWQWTDLDEIYPMELFRESNSDSEMRIPRKANKARGFAISGKRP</sequence>
<protein>
    <submittedName>
        <fullName evidence="1">Uncharacterized protein</fullName>
    </submittedName>
</protein>
<proteinExistence type="predicted"/>
<gene>
    <name evidence="1" type="ORF">FSB_LOCUS25089</name>
</gene>
<evidence type="ECO:0000313" key="1">
    <source>
        <dbReference type="EMBL" id="SPC97207.1"/>
    </source>
</evidence>
<accession>A0A2N9G376</accession>
<dbReference type="EMBL" id="OIVN01001746">
    <property type="protein sequence ID" value="SPC97207.1"/>
    <property type="molecule type" value="Genomic_DNA"/>
</dbReference>